<dbReference type="InterPro" id="IPR001848">
    <property type="entry name" value="Ribosomal_uS10"/>
</dbReference>
<dbReference type="HAMAP" id="MF_00508">
    <property type="entry name" value="Ribosomal_uS10"/>
    <property type="match status" value="1"/>
</dbReference>
<dbReference type="OMA" id="RIAWAAK"/>
<sequence length="131" mass="14961">MSISQTVVSNGRKIVNFNLQGIDHVLPYIAKRIAWAAKLSGIKTVGPIPLPSTFQKWTVLKSPHTDKRSREQYELKVNKRLVQIDANVEMADKFVKFVQTKLPPISATVDIKIEERIYHPEENFYSGKRIA</sequence>
<dbReference type="PANTHER" id="PTHR11700">
    <property type="entry name" value="30S RIBOSOMAL PROTEIN S10 FAMILY MEMBER"/>
    <property type="match status" value="1"/>
</dbReference>
<protein>
    <recommendedName>
        <fullName evidence="4">Small ribosomal subunit protein uS10 domain-containing protein</fullName>
    </recommendedName>
</protein>
<dbReference type="InParanoid" id="F0ZGQ8"/>
<keyword evidence="6" id="KW-1185">Reference proteome</keyword>
<evidence type="ECO:0000259" key="4">
    <source>
        <dbReference type="SMART" id="SM01403"/>
    </source>
</evidence>
<dbReference type="RefSeq" id="XP_003286611.1">
    <property type="nucleotide sequence ID" value="XM_003286563.1"/>
</dbReference>
<dbReference type="FunCoup" id="F0ZGQ8">
    <property type="interactions" value="96"/>
</dbReference>
<dbReference type="SMART" id="SM01403">
    <property type="entry name" value="Ribosomal_S10"/>
    <property type="match status" value="1"/>
</dbReference>
<evidence type="ECO:0000313" key="5">
    <source>
        <dbReference type="EMBL" id="EGC36889.1"/>
    </source>
</evidence>
<dbReference type="Proteomes" id="UP000001064">
    <property type="component" value="Unassembled WGS sequence"/>
</dbReference>
<dbReference type="InterPro" id="IPR027486">
    <property type="entry name" value="Ribosomal_uS10_dom"/>
</dbReference>
<dbReference type="STRING" id="5786.F0ZGQ8"/>
<dbReference type="VEuPathDB" id="AmoebaDB:DICPUDRAFT_87216"/>
<dbReference type="SUPFAM" id="SSF54999">
    <property type="entry name" value="Ribosomal protein S10"/>
    <property type="match status" value="1"/>
</dbReference>
<accession>F0ZGQ8</accession>
<evidence type="ECO:0000256" key="2">
    <source>
        <dbReference type="ARBA" id="ARBA00022980"/>
    </source>
</evidence>
<dbReference type="eggNOG" id="ENOG502RHFQ">
    <property type="taxonomic scope" value="Eukaryota"/>
</dbReference>
<dbReference type="GO" id="GO:0005739">
    <property type="term" value="C:mitochondrion"/>
    <property type="evidence" value="ECO:0000318"/>
    <property type="project" value="GO_Central"/>
</dbReference>
<dbReference type="GO" id="GO:0003735">
    <property type="term" value="F:structural constituent of ribosome"/>
    <property type="evidence" value="ECO:0000318"/>
    <property type="project" value="GO_Central"/>
</dbReference>
<name>F0ZGQ8_DICPU</name>
<dbReference type="InterPro" id="IPR036838">
    <property type="entry name" value="Ribosomal_uS10_dom_sf"/>
</dbReference>
<keyword evidence="2" id="KW-0689">Ribosomal protein</keyword>
<dbReference type="Gene3D" id="3.30.70.600">
    <property type="entry name" value="Ribosomal protein S10 domain"/>
    <property type="match status" value="1"/>
</dbReference>
<dbReference type="FunFam" id="3.30.70.600:FF:000016">
    <property type="entry name" value="Probable 28S ribosomal protein S10, mitochondrial"/>
    <property type="match status" value="1"/>
</dbReference>
<dbReference type="EMBL" id="GL871014">
    <property type="protein sequence ID" value="EGC36889.1"/>
    <property type="molecule type" value="Genomic_DNA"/>
</dbReference>
<reference evidence="6" key="1">
    <citation type="journal article" date="2011" name="Genome Biol.">
        <title>Comparative genomics of the social amoebae Dictyostelium discoideum and Dictyostelium purpureum.</title>
        <authorList>
            <consortium name="US DOE Joint Genome Institute (JGI-PGF)"/>
            <person name="Sucgang R."/>
            <person name="Kuo A."/>
            <person name="Tian X."/>
            <person name="Salerno W."/>
            <person name="Parikh A."/>
            <person name="Feasley C.L."/>
            <person name="Dalin E."/>
            <person name="Tu H."/>
            <person name="Huang E."/>
            <person name="Barry K."/>
            <person name="Lindquist E."/>
            <person name="Shapiro H."/>
            <person name="Bruce D."/>
            <person name="Schmutz J."/>
            <person name="Salamov A."/>
            <person name="Fey P."/>
            <person name="Gaudet P."/>
            <person name="Anjard C."/>
            <person name="Babu M.M."/>
            <person name="Basu S."/>
            <person name="Bushmanova Y."/>
            <person name="van der Wel H."/>
            <person name="Katoh-Kurasawa M."/>
            <person name="Dinh C."/>
            <person name="Coutinho P.M."/>
            <person name="Saito T."/>
            <person name="Elias M."/>
            <person name="Schaap P."/>
            <person name="Kay R.R."/>
            <person name="Henrissat B."/>
            <person name="Eichinger L."/>
            <person name="Rivero F."/>
            <person name="Putnam N.H."/>
            <person name="West C.M."/>
            <person name="Loomis W.F."/>
            <person name="Chisholm R.L."/>
            <person name="Shaulsky G."/>
            <person name="Strassmann J.E."/>
            <person name="Queller D.C."/>
            <person name="Kuspa A."/>
            <person name="Grigoriev I.V."/>
        </authorList>
    </citation>
    <scope>NUCLEOTIDE SEQUENCE [LARGE SCALE GENOMIC DNA]</scope>
    <source>
        <strain evidence="6">QSDP1</strain>
    </source>
</reference>
<evidence type="ECO:0000313" key="6">
    <source>
        <dbReference type="Proteomes" id="UP000001064"/>
    </source>
</evidence>
<evidence type="ECO:0000256" key="3">
    <source>
        <dbReference type="ARBA" id="ARBA00023274"/>
    </source>
</evidence>
<dbReference type="PRINTS" id="PR00971">
    <property type="entry name" value="RIBOSOMALS10"/>
</dbReference>
<dbReference type="GeneID" id="10504005"/>
<evidence type="ECO:0000256" key="1">
    <source>
        <dbReference type="ARBA" id="ARBA00007102"/>
    </source>
</evidence>
<dbReference type="Pfam" id="PF00338">
    <property type="entry name" value="Ribosomal_S10"/>
    <property type="match status" value="1"/>
</dbReference>
<dbReference type="AlphaFoldDB" id="F0ZGQ8"/>
<comment type="similarity">
    <text evidence="1">Belongs to the universal ribosomal protein uS10 family.</text>
</comment>
<feature type="domain" description="Small ribosomal subunit protein uS10" evidence="4">
    <location>
        <begin position="16"/>
        <end position="114"/>
    </location>
</feature>
<dbReference type="GO" id="GO:0006412">
    <property type="term" value="P:translation"/>
    <property type="evidence" value="ECO:0007669"/>
    <property type="project" value="InterPro"/>
</dbReference>
<dbReference type="OrthoDB" id="366214at2759"/>
<organism evidence="5 6">
    <name type="scientific">Dictyostelium purpureum</name>
    <name type="common">Slime mold</name>
    <dbReference type="NCBI Taxonomy" id="5786"/>
    <lineage>
        <taxon>Eukaryota</taxon>
        <taxon>Amoebozoa</taxon>
        <taxon>Evosea</taxon>
        <taxon>Eumycetozoa</taxon>
        <taxon>Dictyostelia</taxon>
        <taxon>Dictyosteliales</taxon>
        <taxon>Dictyosteliaceae</taxon>
        <taxon>Dictyostelium</taxon>
    </lineage>
</organism>
<proteinExistence type="inferred from homology"/>
<keyword evidence="3" id="KW-0687">Ribonucleoprotein</keyword>
<dbReference type="GO" id="GO:0015935">
    <property type="term" value="C:small ribosomal subunit"/>
    <property type="evidence" value="ECO:0000318"/>
    <property type="project" value="GO_Central"/>
</dbReference>
<dbReference type="KEGG" id="dpp:DICPUDRAFT_87216"/>
<gene>
    <name evidence="5" type="ORF">DICPUDRAFT_87216</name>
</gene>